<keyword evidence="2 4" id="KW-0853">WD repeat</keyword>
<dbReference type="PROSITE" id="PS50082">
    <property type="entry name" value="WD_REPEATS_2"/>
    <property type="match status" value="1"/>
</dbReference>
<dbReference type="GO" id="GO:0031929">
    <property type="term" value="P:TOR signaling"/>
    <property type="evidence" value="ECO:0007669"/>
    <property type="project" value="InterPro"/>
</dbReference>
<feature type="compositionally biased region" description="Polar residues" evidence="5">
    <location>
        <begin position="1450"/>
        <end position="1467"/>
    </location>
</feature>
<dbReference type="GO" id="GO:0010506">
    <property type="term" value="P:regulation of autophagy"/>
    <property type="evidence" value="ECO:0007669"/>
    <property type="project" value="TreeGrafter"/>
</dbReference>
<dbReference type="GO" id="GO:0031931">
    <property type="term" value="C:TORC1 complex"/>
    <property type="evidence" value="ECO:0007669"/>
    <property type="project" value="InterPro"/>
</dbReference>
<keyword evidence="8" id="KW-1185">Reference proteome</keyword>
<keyword evidence="3" id="KW-0677">Repeat</keyword>
<dbReference type="Gene3D" id="1.25.10.10">
    <property type="entry name" value="Leucine-rich Repeat Variant"/>
    <property type="match status" value="1"/>
</dbReference>
<protein>
    <recommendedName>
        <fullName evidence="6">Raptor N-terminal CASPase-like domain-containing protein</fullName>
    </recommendedName>
</protein>
<evidence type="ECO:0000256" key="1">
    <source>
        <dbReference type="ARBA" id="ARBA00009257"/>
    </source>
</evidence>
<feature type="compositionally biased region" description="Polar residues" evidence="5">
    <location>
        <begin position="1382"/>
        <end position="1408"/>
    </location>
</feature>
<feature type="region of interest" description="Disordered" evidence="5">
    <location>
        <begin position="24"/>
        <end position="81"/>
    </location>
</feature>
<evidence type="ECO:0000256" key="5">
    <source>
        <dbReference type="SAM" id="MobiDB-lite"/>
    </source>
</evidence>
<feature type="compositionally biased region" description="Low complexity" evidence="5">
    <location>
        <begin position="1502"/>
        <end position="1518"/>
    </location>
</feature>
<feature type="region of interest" description="Disordered" evidence="5">
    <location>
        <begin position="1501"/>
        <end position="1539"/>
    </location>
</feature>
<dbReference type="EMBL" id="AVOT02008385">
    <property type="protein sequence ID" value="MBW0485905.1"/>
    <property type="molecule type" value="Genomic_DNA"/>
</dbReference>
<feature type="domain" description="Raptor N-terminal CASPase-like" evidence="6">
    <location>
        <begin position="231"/>
        <end position="387"/>
    </location>
</feature>
<dbReference type="InterPro" id="IPR036322">
    <property type="entry name" value="WD40_repeat_dom_sf"/>
</dbReference>
<dbReference type="PANTHER" id="PTHR12848">
    <property type="entry name" value="REGULATORY-ASSOCIATED PROTEIN OF MTOR"/>
    <property type="match status" value="1"/>
</dbReference>
<dbReference type="PRINTS" id="PR01547">
    <property type="entry name" value="YEAST176DUF"/>
</dbReference>
<dbReference type="PROSITE" id="PS00678">
    <property type="entry name" value="WD_REPEATS_1"/>
    <property type="match status" value="1"/>
</dbReference>
<feature type="region of interest" description="Disordered" evidence="5">
    <location>
        <begin position="1382"/>
        <end position="1469"/>
    </location>
</feature>
<evidence type="ECO:0000313" key="8">
    <source>
        <dbReference type="Proteomes" id="UP000765509"/>
    </source>
</evidence>
<dbReference type="GO" id="GO:0071230">
    <property type="term" value="P:cellular response to amino acid stimulus"/>
    <property type="evidence" value="ECO:0007669"/>
    <property type="project" value="TreeGrafter"/>
</dbReference>
<dbReference type="Proteomes" id="UP000765509">
    <property type="component" value="Unassembled WGS sequence"/>
</dbReference>
<sequence>MNSLSIFQNETDQFQNLQSFHHHQNLNKRLKRRTRHRKNRDRQLRSNLKNRHHFFSTKSHTSSSDLSSEPSSQITSSSVSSLNSNHYFNRSNSNFNANQITLNDSNSDSHSFQLNQINRNLQQYHHQQNIQSNHSHSHSLNSFSTESFNLFQSNQSLIYQASQSNNPTSVLRVVQSHSQSFLRHGFDDRQPDGDYLESLSKPHSTYWTDSPYKNTKPSDLIQIPFWSQPIKYRTVCAALFLCLRLGFDPPDIVKASPAPRLEAWTDPKLLPKESVLELIAKRLQEQFEALAPTHARVKFKTYADVYAEEFKKTLIGLRKFSKTDRCLIYYNGHGVPKPTPTGEIWVFNKAYTQYIPISLSDILDWVGTPVVFIWDCNNAGHILNSVILACQKKDQEISNQLHPHSNNLDPNLINSNKIINNLKPSIDSNHLNNNNIPSNSIHPSPSTSGRNSPTNLKPLSNSPSNPFMKYSDTIQLAACQPNEMLPLDPNLPADVFTSCLTSPIEMALRFYVLRNNSQHSKWTSTSEFFNDLSKLDKVPGRMEMRRTPLGELTWIFTSIADAIAWNHLDRKSFTKIFRGDLVLAGTFRGFLLSERVMKSYGCTPMSNPKLPSTSHSELWQSWDLEVDMCLSQLLEIWKSESIRAQYDNNKNSHHPNSLPPPIVTYKPSTFFSQQLTAFEVWLKTVVAQNSDENGEKDHDHCKKRETLQWSCNDWSAIKIDQVNVTDFSCSNPNQTSHPQIKPTLTSNSKPAPNFPINKQNISSIPPTLITSKTRILKSTSYTTTSSPIQNKNLDQRPIRYKLPTFIKHFPLGSRPADDLYPPSPPQLPIVLQVLLSPLHRLRALILLCRLMDLGPWAVHLSLSIGIFQYVLKLLQAPAAELKPVLIFIWARILTVYPDGRQDLFRFSHIRPGSHADAPIEYFIKIMAPNSMELPVVNVVDHKAMCAFILSIGCKNSRSNSKRLMEFGVLEIIIHRIKELAPWQRQWYLILLAHMWEESAAVKGRAIKMGINTILSDLLTDKVPEVRTAALYAFGTLIGVSTNPRQIEIEDEFPDGYNTSGLQPSGTTNPSQSSRSIDTILYQSNKLNSLSSSNPLVTGLEYHQQISIEVGSAMACCHCSTDGSPMFRQELVVVLSALVDQHLGHFIVAAFEFAKQQERERFMKMSDSIRKYRNEKQPWMTSSCTEFDDGNQEVDDDELDKAENLMTDRTTKLEKLIAKLKADEKLQSNESLRAYLWMEFSSVYIVLLDLILDPSEQVSQMAKAVIDYIHLRLTESVLGSCLGLDELIDEEIDKLNRLSLNQSSQNRDEPTAKSTDTHNYSSLSRVWSSSAVSSSQFGSLDRGRNSNSANRPSSSSVFQSLSTVNNLVPNFVKSSGWRTPFTALSRSPEQTSPTFVNDQSTINSGVQESNKSKLLRKSVSMSPLNHHQQTDDELTQQRKKRVVPQLKEFSSDSLESTTVTQQSSNQESHIQRLTAGRSLQSIIAETRAADHIRRQINHSYLLQQSSSPSSTSTFSSNQSIDPNSRKPLETFEGSCSKSSSIPEESFNDYLYYLGIQNIEHLKLEQDKDWLINEQNKGKPQRESTRTLPLCSNYYELSSHTFLKPKMTNVGEEVGGKECGSNRSDGGNDEETDGIQGIKNLWRKQRNAKAIIESPTLRFKPVPNNWNKLVCTWNQPRPVTNLLLHQFESHFITSDSGGFITVYDWQSKTRLNSFRNSAEQPRRIMSMELINEESEALLLASTADGHIRIFRDYDRAERMEVVTAFKGLPNHEPSTLADAGVVTDWQQSTGLLLVGGNSREIKVWNSCRESCVENIKTRANSCMTSLSSDHVVGSIICAGFGDGSMRIYDRRQPLKNSMVRVYRGLHTSWLTRVQMQAGGRRELISGDSVGFVGQWDVRMDRPLRMFRAHEEGMPAIAVHENSPIMASASINGTVKLWDVNNFDDVERTPEILQRLNCNSNHNDTTKSDYLNPSESLWNGGGGKPITALTFHPYQLMIGISDGFGALKLYEAEKR</sequence>
<dbReference type="Gene3D" id="2.130.10.10">
    <property type="entry name" value="YVTN repeat-like/Quinoprotein amine dehydrogenase"/>
    <property type="match status" value="1"/>
</dbReference>
<feature type="compositionally biased region" description="Basic residues" evidence="5">
    <location>
        <begin position="24"/>
        <end position="40"/>
    </location>
</feature>
<dbReference type="PROSITE" id="PS50294">
    <property type="entry name" value="WD_REPEATS_REGION"/>
    <property type="match status" value="1"/>
</dbReference>
<comment type="caution">
    <text evidence="7">The sequence shown here is derived from an EMBL/GenBank/DDBJ whole genome shotgun (WGS) entry which is preliminary data.</text>
</comment>
<dbReference type="GO" id="GO:0030674">
    <property type="term" value="F:protein-macromolecule adaptor activity"/>
    <property type="evidence" value="ECO:0007669"/>
    <property type="project" value="TreeGrafter"/>
</dbReference>
<reference evidence="7" key="1">
    <citation type="submission" date="2021-03" db="EMBL/GenBank/DDBJ databases">
        <title>Draft genome sequence of rust myrtle Austropuccinia psidii MF-1, a brazilian biotype.</title>
        <authorList>
            <person name="Quecine M.C."/>
            <person name="Pachon D.M.R."/>
            <person name="Bonatelli M.L."/>
            <person name="Correr F.H."/>
            <person name="Franceschini L.M."/>
            <person name="Leite T.F."/>
            <person name="Margarido G.R.A."/>
            <person name="Almeida C.A."/>
            <person name="Ferrarezi J.A."/>
            <person name="Labate C.A."/>
        </authorList>
    </citation>
    <scope>NUCLEOTIDE SEQUENCE</scope>
    <source>
        <strain evidence="7">MF-1</strain>
    </source>
</reference>
<feature type="compositionally biased region" description="Low complexity" evidence="5">
    <location>
        <begin position="429"/>
        <end position="446"/>
    </location>
</feature>
<evidence type="ECO:0000256" key="4">
    <source>
        <dbReference type="PROSITE-ProRule" id="PRU00221"/>
    </source>
</evidence>
<evidence type="ECO:0000256" key="2">
    <source>
        <dbReference type="ARBA" id="ARBA00022574"/>
    </source>
</evidence>
<accession>A0A9Q3H1C3</accession>
<evidence type="ECO:0000259" key="6">
    <source>
        <dbReference type="SMART" id="SM01302"/>
    </source>
</evidence>
<dbReference type="SMART" id="SM01302">
    <property type="entry name" value="Raptor_N"/>
    <property type="match status" value="1"/>
</dbReference>
<dbReference type="InterPro" id="IPR019775">
    <property type="entry name" value="WD40_repeat_CS"/>
</dbReference>
<name>A0A9Q3H1C3_9BASI</name>
<dbReference type="SUPFAM" id="SSF50978">
    <property type="entry name" value="WD40 repeat-like"/>
    <property type="match status" value="1"/>
</dbReference>
<dbReference type="InterPro" id="IPR011989">
    <property type="entry name" value="ARM-like"/>
</dbReference>
<dbReference type="GO" id="GO:0005737">
    <property type="term" value="C:cytoplasm"/>
    <property type="evidence" value="ECO:0007669"/>
    <property type="project" value="TreeGrafter"/>
</dbReference>
<dbReference type="InterPro" id="IPR004083">
    <property type="entry name" value="Raptor"/>
</dbReference>
<feature type="compositionally biased region" description="Low complexity" evidence="5">
    <location>
        <begin position="56"/>
        <end position="81"/>
    </location>
</feature>
<dbReference type="SUPFAM" id="SSF48371">
    <property type="entry name" value="ARM repeat"/>
    <property type="match status" value="1"/>
</dbReference>
<dbReference type="SMART" id="SM00320">
    <property type="entry name" value="WD40"/>
    <property type="match status" value="6"/>
</dbReference>
<gene>
    <name evidence="7" type="ORF">O181_025620</name>
</gene>
<dbReference type="GO" id="GO:0009267">
    <property type="term" value="P:cellular response to starvation"/>
    <property type="evidence" value="ECO:0007669"/>
    <property type="project" value="TreeGrafter"/>
</dbReference>
<feature type="region of interest" description="Disordered" evidence="5">
    <location>
        <begin position="429"/>
        <end position="463"/>
    </location>
</feature>
<evidence type="ECO:0000313" key="7">
    <source>
        <dbReference type="EMBL" id="MBW0485905.1"/>
    </source>
</evidence>
<feature type="compositionally biased region" description="Polar residues" evidence="5">
    <location>
        <begin position="447"/>
        <end position="463"/>
    </location>
</feature>
<dbReference type="InterPro" id="IPR016024">
    <property type="entry name" value="ARM-type_fold"/>
</dbReference>
<dbReference type="InterPro" id="IPR029347">
    <property type="entry name" value="Raptor_N"/>
</dbReference>
<evidence type="ECO:0000256" key="3">
    <source>
        <dbReference type="ARBA" id="ARBA00022737"/>
    </source>
</evidence>
<organism evidence="7 8">
    <name type="scientific">Austropuccinia psidii MF-1</name>
    <dbReference type="NCBI Taxonomy" id="1389203"/>
    <lineage>
        <taxon>Eukaryota</taxon>
        <taxon>Fungi</taxon>
        <taxon>Dikarya</taxon>
        <taxon>Basidiomycota</taxon>
        <taxon>Pucciniomycotina</taxon>
        <taxon>Pucciniomycetes</taxon>
        <taxon>Pucciniales</taxon>
        <taxon>Sphaerophragmiaceae</taxon>
        <taxon>Austropuccinia</taxon>
    </lineage>
</organism>
<feature type="region of interest" description="Disordered" evidence="5">
    <location>
        <begin position="1334"/>
        <end position="1358"/>
    </location>
</feature>
<dbReference type="InterPro" id="IPR015943">
    <property type="entry name" value="WD40/YVTN_repeat-like_dom_sf"/>
</dbReference>
<dbReference type="Pfam" id="PF14538">
    <property type="entry name" value="Raptor_N"/>
    <property type="match status" value="1"/>
</dbReference>
<dbReference type="PANTHER" id="PTHR12848:SF16">
    <property type="entry name" value="REGULATORY-ASSOCIATED PROTEIN OF MTOR"/>
    <property type="match status" value="1"/>
</dbReference>
<comment type="similarity">
    <text evidence="1">Belongs to the WD repeat RAPTOR family.</text>
</comment>
<dbReference type="OrthoDB" id="10262360at2759"/>
<feature type="repeat" description="WD" evidence="4">
    <location>
        <begin position="1904"/>
        <end position="1945"/>
    </location>
</feature>
<dbReference type="Pfam" id="PF00400">
    <property type="entry name" value="WD40"/>
    <property type="match status" value="1"/>
</dbReference>
<proteinExistence type="inferred from homology"/>
<dbReference type="InterPro" id="IPR001680">
    <property type="entry name" value="WD40_rpt"/>
</dbReference>
<dbReference type="GO" id="GO:0030307">
    <property type="term" value="P:positive regulation of cell growth"/>
    <property type="evidence" value="ECO:0007669"/>
    <property type="project" value="TreeGrafter"/>
</dbReference>